<keyword evidence="2" id="KW-0472">Membrane</keyword>
<dbReference type="Pfam" id="PF11875">
    <property type="entry name" value="DnaJ-like_C11_C"/>
    <property type="match status" value="1"/>
</dbReference>
<dbReference type="InterPro" id="IPR001623">
    <property type="entry name" value="DnaJ_domain"/>
</dbReference>
<keyword evidence="2" id="KW-1133">Transmembrane helix</keyword>
<dbReference type="PRINTS" id="PR00625">
    <property type="entry name" value="JDOMAIN"/>
</dbReference>
<dbReference type="EMBL" id="KB445802">
    <property type="protein sequence ID" value="EMD34782.1"/>
    <property type="molecule type" value="Genomic_DNA"/>
</dbReference>
<dbReference type="AlphaFoldDB" id="M2R8K9"/>
<dbReference type="Proteomes" id="UP000016930">
    <property type="component" value="Unassembled WGS sequence"/>
</dbReference>
<dbReference type="PROSITE" id="PS50076">
    <property type="entry name" value="DNAJ_2"/>
    <property type="match status" value="1"/>
</dbReference>
<evidence type="ECO:0000256" key="1">
    <source>
        <dbReference type="ARBA" id="ARBA00023186"/>
    </source>
</evidence>
<dbReference type="Gene3D" id="1.10.287.110">
    <property type="entry name" value="DnaJ domain"/>
    <property type="match status" value="1"/>
</dbReference>
<dbReference type="InterPro" id="IPR055225">
    <property type="entry name" value="DNAJC11-like_beta-barrel"/>
</dbReference>
<dbReference type="Pfam" id="PF22774">
    <property type="entry name" value="DNAJC11_beta-barrel"/>
    <property type="match status" value="1"/>
</dbReference>
<dbReference type="CDD" id="cd06257">
    <property type="entry name" value="DnaJ"/>
    <property type="match status" value="1"/>
</dbReference>
<keyword evidence="2" id="KW-0812">Transmembrane</keyword>
<dbReference type="SMART" id="SM00271">
    <property type="entry name" value="DnaJ"/>
    <property type="match status" value="1"/>
</dbReference>
<evidence type="ECO:0000313" key="4">
    <source>
        <dbReference type="EMBL" id="EMD34782.1"/>
    </source>
</evidence>
<keyword evidence="1" id="KW-0143">Chaperone</keyword>
<organism evidence="4 5">
    <name type="scientific">Ceriporiopsis subvermispora (strain B)</name>
    <name type="common">White-rot fungus</name>
    <name type="synonym">Gelatoporia subvermispora</name>
    <dbReference type="NCBI Taxonomy" id="914234"/>
    <lineage>
        <taxon>Eukaryota</taxon>
        <taxon>Fungi</taxon>
        <taxon>Dikarya</taxon>
        <taxon>Basidiomycota</taxon>
        <taxon>Agaricomycotina</taxon>
        <taxon>Agaricomycetes</taxon>
        <taxon>Polyporales</taxon>
        <taxon>Gelatoporiaceae</taxon>
        <taxon>Gelatoporia</taxon>
    </lineage>
</organism>
<dbReference type="OrthoDB" id="10248838at2759"/>
<dbReference type="SUPFAM" id="SSF46565">
    <property type="entry name" value="Chaperone J-domain"/>
    <property type="match status" value="1"/>
</dbReference>
<feature type="domain" description="J" evidence="3">
    <location>
        <begin position="20"/>
        <end position="88"/>
    </location>
</feature>
<evidence type="ECO:0000313" key="5">
    <source>
        <dbReference type="Proteomes" id="UP000016930"/>
    </source>
</evidence>
<accession>M2R8K9</accession>
<reference evidence="4 5" key="1">
    <citation type="journal article" date="2012" name="Proc. Natl. Acad. Sci. U.S.A.">
        <title>Comparative genomics of Ceriporiopsis subvermispora and Phanerochaete chrysosporium provide insight into selective ligninolysis.</title>
        <authorList>
            <person name="Fernandez-Fueyo E."/>
            <person name="Ruiz-Duenas F.J."/>
            <person name="Ferreira P."/>
            <person name="Floudas D."/>
            <person name="Hibbett D.S."/>
            <person name="Canessa P."/>
            <person name="Larrondo L.F."/>
            <person name="James T.Y."/>
            <person name="Seelenfreund D."/>
            <person name="Lobos S."/>
            <person name="Polanco R."/>
            <person name="Tello M."/>
            <person name="Honda Y."/>
            <person name="Watanabe T."/>
            <person name="Watanabe T."/>
            <person name="Ryu J.S."/>
            <person name="Kubicek C.P."/>
            <person name="Schmoll M."/>
            <person name="Gaskell J."/>
            <person name="Hammel K.E."/>
            <person name="St John F.J."/>
            <person name="Vanden Wymelenberg A."/>
            <person name="Sabat G."/>
            <person name="Splinter BonDurant S."/>
            <person name="Syed K."/>
            <person name="Yadav J.S."/>
            <person name="Doddapaneni H."/>
            <person name="Subramanian V."/>
            <person name="Lavin J.L."/>
            <person name="Oguiza J.A."/>
            <person name="Perez G."/>
            <person name="Pisabarro A.G."/>
            <person name="Ramirez L."/>
            <person name="Santoyo F."/>
            <person name="Master E."/>
            <person name="Coutinho P.M."/>
            <person name="Henrissat B."/>
            <person name="Lombard V."/>
            <person name="Magnuson J.K."/>
            <person name="Kuees U."/>
            <person name="Hori C."/>
            <person name="Igarashi K."/>
            <person name="Samejima M."/>
            <person name="Held B.W."/>
            <person name="Barry K.W."/>
            <person name="LaButti K.M."/>
            <person name="Lapidus A."/>
            <person name="Lindquist E.A."/>
            <person name="Lucas S.M."/>
            <person name="Riley R."/>
            <person name="Salamov A.A."/>
            <person name="Hoffmeister D."/>
            <person name="Schwenk D."/>
            <person name="Hadar Y."/>
            <person name="Yarden O."/>
            <person name="de Vries R.P."/>
            <person name="Wiebenga A."/>
            <person name="Stenlid J."/>
            <person name="Eastwood D."/>
            <person name="Grigoriev I.V."/>
            <person name="Berka R.M."/>
            <person name="Blanchette R.A."/>
            <person name="Kersten P."/>
            <person name="Martinez A.T."/>
            <person name="Vicuna R."/>
            <person name="Cullen D."/>
        </authorList>
    </citation>
    <scope>NUCLEOTIDE SEQUENCE [LARGE SCALE GENOMIC DNA]</scope>
    <source>
        <strain evidence="4 5">B</strain>
    </source>
</reference>
<name>M2R8K9_CERS8</name>
<dbReference type="InterPro" id="IPR036869">
    <property type="entry name" value="J_dom_sf"/>
</dbReference>
<dbReference type="HOGENOM" id="CLU_019611_0_1_1"/>
<dbReference type="GO" id="GO:0005739">
    <property type="term" value="C:mitochondrion"/>
    <property type="evidence" value="ECO:0007669"/>
    <property type="project" value="GOC"/>
</dbReference>
<evidence type="ECO:0000259" key="3">
    <source>
        <dbReference type="PROSITE" id="PS50076"/>
    </source>
</evidence>
<dbReference type="GO" id="GO:0042407">
    <property type="term" value="P:cristae formation"/>
    <property type="evidence" value="ECO:0007669"/>
    <property type="project" value="TreeGrafter"/>
</dbReference>
<keyword evidence="5" id="KW-1185">Reference proteome</keyword>
<protein>
    <recommendedName>
        <fullName evidence="3">J domain-containing protein</fullName>
    </recommendedName>
</protein>
<sequence length="608" mass="67242">MPDGLHENGDASDSPIGESFYYTVLNLPPTASDQEIRDRYRQLSVVFHPDKQHNDETKATATKRFLEIQKAYEVLSDPVSRRAYDALGAEGLKLAKSADLSNVPYDQIEHALKTAQQELERARVEGLIRSKGRMTIGVDASSLFEEDENYFYGRWDSLGRRILTRVNGIHRDRFSIRHSINTKLSPQTSFVLTGAASTTGANLIRRGTVSGTIRHQYSPRLNFEGTASLLGLTPLKLRTTFNDSDNTISLGATIAKRPLSPEPALPSLLSYLPGLNATFSRRLFKNSPLQGNINAQWNGMMPITSISLSSGALFDVSSESALVDEETLDLGMRPPSPSGLARGVRQWTLGLNLAGLQTSLSGQVVLGLLELGVTCRAAVELGILTGLSWVFGGEWRRDDKAVGASVALGLEGVTLNLELAYLGQSYSIPICLSHEREPFLALLTGIVPSATLAFSYAFILRPRQRRRRLEYFKKVRRELREDKADLLRESKETTHLLQETARRHMQAETACDGLTIQEATYGPAERDEGTEGLDVDVTVPLQALVSKSQVYIPRGDKAGLQGFYDPVPAAAKTLRVRYTFRGRTHYAEIPDYKPVVLPLEEHLVESDE</sequence>
<dbReference type="InterPro" id="IPR024586">
    <property type="entry name" value="DnaJ-like_C11_C"/>
</dbReference>
<gene>
    <name evidence="4" type="ORF">CERSUDRAFT_116966</name>
</gene>
<proteinExistence type="predicted"/>
<dbReference type="InterPro" id="IPR052243">
    <property type="entry name" value="Mito_inner_membrane_organizer"/>
</dbReference>
<evidence type="ECO:0000256" key="2">
    <source>
        <dbReference type="SAM" id="Phobius"/>
    </source>
</evidence>
<dbReference type="PANTHER" id="PTHR44157:SF1">
    <property type="entry name" value="DNAJ HOMOLOG SUBFAMILY C MEMBER 11"/>
    <property type="match status" value="1"/>
</dbReference>
<dbReference type="Pfam" id="PF00226">
    <property type="entry name" value="DnaJ"/>
    <property type="match status" value="1"/>
</dbReference>
<dbReference type="PANTHER" id="PTHR44157">
    <property type="entry name" value="DNAJ HOMOLOG SUBFAMILY C MEMBER 11"/>
    <property type="match status" value="1"/>
</dbReference>
<dbReference type="STRING" id="914234.M2R8K9"/>
<feature type="transmembrane region" description="Helical" evidence="2">
    <location>
        <begin position="439"/>
        <end position="459"/>
    </location>
</feature>